<dbReference type="Pfam" id="PF01073">
    <property type="entry name" value="3Beta_HSD"/>
    <property type="match status" value="1"/>
</dbReference>
<dbReference type="GO" id="GO:0006694">
    <property type="term" value="P:steroid biosynthetic process"/>
    <property type="evidence" value="ECO:0007669"/>
    <property type="project" value="InterPro"/>
</dbReference>
<dbReference type="SUPFAM" id="SSF51735">
    <property type="entry name" value="NAD(P)-binding Rossmann-fold domains"/>
    <property type="match status" value="1"/>
</dbReference>
<keyword evidence="3" id="KW-0472">Membrane</keyword>
<organism evidence="5 6">
    <name type="scientific">Rhodocollybia butyracea</name>
    <dbReference type="NCBI Taxonomy" id="206335"/>
    <lineage>
        <taxon>Eukaryota</taxon>
        <taxon>Fungi</taxon>
        <taxon>Dikarya</taxon>
        <taxon>Basidiomycota</taxon>
        <taxon>Agaricomycotina</taxon>
        <taxon>Agaricomycetes</taxon>
        <taxon>Agaricomycetidae</taxon>
        <taxon>Agaricales</taxon>
        <taxon>Marasmiineae</taxon>
        <taxon>Omphalotaceae</taxon>
        <taxon>Rhodocollybia</taxon>
    </lineage>
</organism>
<dbReference type="InterPro" id="IPR050177">
    <property type="entry name" value="Lipid_A_modif_metabolic_enz"/>
</dbReference>
<feature type="transmembrane region" description="Helical" evidence="3">
    <location>
        <begin position="6"/>
        <end position="25"/>
    </location>
</feature>
<accession>A0A9P5U8B0</accession>
<comment type="caution">
    <text evidence="5">The sequence shown here is derived from an EMBL/GenBank/DDBJ whole genome shotgun (WGS) entry which is preliminary data.</text>
</comment>
<dbReference type="PANTHER" id="PTHR43245">
    <property type="entry name" value="BIFUNCTIONAL POLYMYXIN RESISTANCE PROTEIN ARNA"/>
    <property type="match status" value="1"/>
</dbReference>
<comment type="similarity">
    <text evidence="1">Belongs to the 3-beta-HSD family.</text>
</comment>
<gene>
    <name evidence="5" type="ORF">BDP27DRAFT_1363076</name>
</gene>
<evidence type="ECO:0000256" key="1">
    <source>
        <dbReference type="ARBA" id="ARBA00009219"/>
    </source>
</evidence>
<dbReference type="OrthoDB" id="10058185at2759"/>
<evidence type="ECO:0000256" key="2">
    <source>
        <dbReference type="ARBA" id="ARBA00023002"/>
    </source>
</evidence>
<dbReference type="AlphaFoldDB" id="A0A9P5U8B0"/>
<dbReference type="PANTHER" id="PTHR43245:SF51">
    <property type="entry name" value="SHORT CHAIN DEHYDROGENASE_REDUCTASE FAMILY 42E, MEMBER 2"/>
    <property type="match status" value="1"/>
</dbReference>
<dbReference type="EMBL" id="JADNRY010000047">
    <property type="protein sequence ID" value="KAF9069722.1"/>
    <property type="molecule type" value="Genomic_DNA"/>
</dbReference>
<dbReference type="Gene3D" id="3.40.50.720">
    <property type="entry name" value="NAD(P)-binding Rossmann-like Domain"/>
    <property type="match status" value="1"/>
</dbReference>
<evidence type="ECO:0000313" key="6">
    <source>
        <dbReference type="Proteomes" id="UP000772434"/>
    </source>
</evidence>
<reference evidence="5" key="1">
    <citation type="submission" date="2020-11" db="EMBL/GenBank/DDBJ databases">
        <authorList>
            <consortium name="DOE Joint Genome Institute"/>
            <person name="Ahrendt S."/>
            <person name="Riley R."/>
            <person name="Andreopoulos W."/>
            <person name="Labutti K."/>
            <person name="Pangilinan J."/>
            <person name="Ruiz-Duenas F.J."/>
            <person name="Barrasa J.M."/>
            <person name="Sanchez-Garcia M."/>
            <person name="Camarero S."/>
            <person name="Miyauchi S."/>
            <person name="Serrano A."/>
            <person name="Linde D."/>
            <person name="Babiker R."/>
            <person name="Drula E."/>
            <person name="Ayuso-Fernandez I."/>
            <person name="Pacheco R."/>
            <person name="Padilla G."/>
            <person name="Ferreira P."/>
            <person name="Barriuso J."/>
            <person name="Kellner H."/>
            <person name="Castanera R."/>
            <person name="Alfaro M."/>
            <person name="Ramirez L."/>
            <person name="Pisabarro A.G."/>
            <person name="Kuo A."/>
            <person name="Tritt A."/>
            <person name="Lipzen A."/>
            <person name="He G."/>
            <person name="Yan M."/>
            <person name="Ng V."/>
            <person name="Cullen D."/>
            <person name="Martin F."/>
            <person name="Rosso M.-N."/>
            <person name="Henrissat B."/>
            <person name="Hibbett D."/>
            <person name="Martinez A.T."/>
            <person name="Grigoriev I.V."/>
        </authorList>
    </citation>
    <scope>NUCLEOTIDE SEQUENCE</scope>
    <source>
        <strain evidence="5">AH 40177</strain>
    </source>
</reference>
<evidence type="ECO:0000313" key="5">
    <source>
        <dbReference type="EMBL" id="KAF9069722.1"/>
    </source>
</evidence>
<evidence type="ECO:0000259" key="4">
    <source>
        <dbReference type="Pfam" id="PF01073"/>
    </source>
</evidence>
<name>A0A9P5U8B0_9AGAR</name>
<keyword evidence="6" id="KW-1185">Reference proteome</keyword>
<dbReference type="Proteomes" id="UP000772434">
    <property type="component" value="Unassembled WGS sequence"/>
</dbReference>
<evidence type="ECO:0000256" key="3">
    <source>
        <dbReference type="SAM" id="Phobius"/>
    </source>
</evidence>
<feature type="domain" description="3-beta hydroxysteroid dehydrogenase/isomerase" evidence="4">
    <location>
        <begin position="77"/>
        <end position="370"/>
    </location>
</feature>
<keyword evidence="3" id="KW-0812">Transmembrane</keyword>
<dbReference type="GO" id="GO:0016616">
    <property type="term" value="F:oxidoreductase activity, acting on the CH-OH group of donors, NAD or NADP as acceptor"/>
    <property type="evidence" value="ECO:0007669"/>
    <property type="project" value="InterPro"/>
</dbReference>
<feature type="transmembrane region" description="Helical" evidence="3">
    <location>
        <begin position="76"/>
        <end position="94"/>
    </location>
</feature>
<keyword evidence="2" id="KW-0560">Oxidoreductase</keyword>
<protein>
    <submittedName>
        <fullName evidence="5">NAD(P)-binding protein</fullName>
    </submittedName>
</protein>
<dbReference type="InterPro" id="IPR002225">
    <property type="entry name" value="3Beta_OHSteriod_DH/Estase"/>
</dbReference>
<sequence>MPFSVVYPLVASAASALLLTVYCRLNDKSLARIPRRVLDLSPVRWETKDFEAVKNKLDDYPVDIQQYLPPKTGRRYIVVGGSGFLGGWIIIHLLKRGELPSNIRIIDLHPPSRYDFASGSAKEVQFIQTDIASAEQVEAAFKAPWPLSTSSNSEITVFHCAAIIRFYERHPSLLPLSEINFIGTEHVLKASLAAGASVLVFTSSGSVAQRRTRLLLVPWAEREPENFVQVLGDQEPSELPKSVDGFCCCYAHTKLRSETLIRASDNSPSGPTGETTLRTGCIRPANAIYGPGADLYEYFLAQGKNNVSFFQNMMTANVYVENCSLAHLCYEQRLIELSSNESRHPDIGGQVFTVTDPSPPILFSDIYAALTHFSDGAYGYHVLPPTPILLISYLVEQYYLTRHALCTSRSSILLYLGKILPPLRGDLLALQPATVSLSHAHLIADDSRARLAPMQGGLGYVAPWNALEGLYKSTQYYLEQGSLRPASARKGFGHGK</sequence>
<keyword evidence="3" id="KW-1133">Transmembrane helix</keyword>
<proteinExistence type="inferred from homology"/>
<dbReference type="InterPro" id="IPR036291">
    <property type="entry name" value="NAD(P)-bd_dom_sf"/>
</dbReference>